<evidence type="ECO:0000313" key="1">
    <source>
        <dbReference type="EMBL" id="TJY38042.1"/>
    </source>
</evidence>
<comment type="caution">
    <text evidence="1">The sequence shown here is derived from an EMBL/GenBank/DDBJ whole genome shotgun (WGS) entry which is preliminary data.</text>
</comment>
<dbReference type="OrthoDB" id="1446707at2"/>
<evidence type="ECO:0000313" key="2">
    <source>
        <dbReference type="Proteomes" id="UP000307657"/>
    </source>
</evidence>
<dbReference type="Proteomes" id="UP000307657">
    <property type="component" value="Unassembled WGS sequence"/>
</dbReference>
<sequence>MTKLFSILFANLILFQSFNIGFDDVSKLNTLLQHASFHQEQYGDNFFEFLAEHYGEEFINHSSEHKEHEDLPFKHDQQTCHHSPTIFMPQSIAIELKEALFIDSGKTFFYKESYSLFEKPSVFQPPKQA</sequence>
<gene>
    <name evidence="1" type="ORF">E5167_01945</name>
</gene>
<dbReference type="AlphaFoldDB" id="A0A4U0F5D3"/>
<keyword evidence="2" id="KW-1185">Reference proteome</keyword>
<proteinExistence type="predicted"/>
<dbReference type="EMBL" id="SUPL01000001">
    <property type="protein sequence ID" value="TJY38042.1"/>
    <property type="molecule type" value="Genomic_DNA"/>
</dbReference>
<name>A0A4U0F5D3_9FLAO</name>
<organism evidence="1 2">
    <name type="scientific">Pontimicrobium aquaticum</name>
    <dbReference type="NCBI Taxonomy" id="2565367"/>
    <lineage>
        <taxon>Bacteria</taxon>
        <taxon>Pseudomonadati</taxon>
        <taxon>Bacteroidota</taxon>
        <taxon>Flavobacteriia</taxon>
        <taxon>Flavobacteriales</taxon>
        <taxon>Flavobacteriaceae</taxon>
        <taxon>Pontimicrobium</taxon>
    </lineage>
</organism>
<accession>A0A4U0F5D3</accession>
<protein>
    <submittedName>
        <fullName evidence="1">Uncharacterized protein</fullName>
    </submittedName>
</protein>
<reference evidence="1 2" key="1">
    <citation type="submission" date="2019-04" db="EMBL/GenBank/DDBJ databases">
        <title>Lacinutrix sp. nov., isolated from marine water.</title>
        <authorList>
            <person name="Kim W."/>
        </authorList>
    </citation>
    <scope>NUCLEOTIDE SEQUENCE [LARGE SCALE GENOMIC DNA]</scope>
    <source>
        <strain evidence="1 2">CAU 1491</strain>
    </source>
</reference>